<evidence type="ECO:0000313" key="2">
    <source>
        <dbReference type="Proteomes" id="UP000011863"/>
    </source>
</evidence>
<evidence type="ECO:0000313" key="1">
    <source>
        <dbReference type="EMBL" id="BAN00680.1"/>
    </source>
</evidence>
<gene>
    <name evidence="1" type="ORF">YM304_03660</name>
</gene>
<dbReference type="EMBL" id="AP012057">
    <property type="protein sequence ID" value="BAN00680.1"/>
    <property type="molecule type" value="Genomic_DNA"/>
</dbReference>
<accession>A0A6C7E124</accession>
<reference evidence="1 2" key="1">
    <citation type="journal article" date="2013" name="Int. J. Syst. Evol. Microbiol.">
        <title>Ilumatobacter nonamiense sp. nov. and Ilumatobacter coccineum sp. nov., isolated from seashore sand.</title>
        <authorList>
            <person name="Matsumoto A."/>
            <person name="Kasai H."/>
            <person name="Matsuo Y."/>
            <person name="Shizuri Y."/>
            <person name="Ichikawa N."/>
            <person name="Fujita N."/>
            <person name="Omura S."/>
            <person name="Takahashi Y."/>
        </authorList>
    </citation>
    <scope>NUCLEOTIDE SEQUENCE [LARGE SCALE GENOMIC DNA]</scope>
    <source>
        <strain evidence="2">NBRC 103263 / KCTC 29153 / YM16-304</strain>
    </source>
</reference>
<name>A0A6C7E124_ILUCY</name>
<proteinExistence type="predicted"/>
<dbReference type="AlphaFoldDB" id="A0A6C7E124"/>
<sequence length="216" mass="22048">MRRCSTNRWCRTLQVGARCSDEEANPRTERLMPNALTSLPRLGAGALAAVCLLGVTACGRGDDDSASADAPVASTVETAAPTTTPATTVPETTTTVAAVVIEATDELTAFASEHGALVADWSAQLEVFGEQAVDHLDDLSAAPASPGVREVSDELVAAVGADATDPGLVTLRDFAASASEALRLAADGDHPGAFAGFLDLQTQADDLTAVVDLITG</sequence>
<dbReference type="Proteomes" id="UP000011863">
    <property type="component" value="Chromosome"/>
</dbReference>
<dbReference type="KEGG" id="aym:YM304_03660"/>
<protein>
    <submittedName>
        <fullName evidence="1">Uncharacterized protein</fullName>
    </submittedName>
</protein>
<keyword evidence="2" id="KW-1185">Reference proteome</keyword>
<organism evidence="1 2">
    <name type="scientific">Ilumatobacter coccineus (strain NBRC 103263 / KCTC 29153 / YM16-304)</name>
    <dbReference type="NCBI Taxonomy" id="1313172"/>
    <lineage>
        <taxon>Bacteria</taxon>
        <taxon>Bacillati</taxon>
        <taxon>Actinomycetota</taxon>
        <taxon>Acidimicrobiia</taxon>
        <taxon>Acidimicrobiales</taxon>
        <taxon>Ilumatobacteraceae</taxon>
        <taxon>Ilumatobacter</taxon>
    </lineage>
</organism>